<protein>
    <recommendedName>
        <fullName evidence="3">LTD domain-containing protein</fullName>
    </recommendedName>
</protein>
<feature type="signal peptide" evidence="2">
    <location>
        <begin position="1"/>
        <end position="20"/>
    </location>
</feature>
<dbReference type="GO" id="GO:0006281">
    <property type="term" value="P:DNA repair"/>
    <property type="evidence" value="ECO:0007669"/>
    <property type="project" value="InterPro"/>
</dbReference>
<dbReference type="GO" id="GO:0015628">
    <property type="term" value="P:protein secretion by the type II secretion system"/>
    <property type="evidence" value="ECO:0007669"/>
    <property type="project" value="TreeGrafter"/>
</dbReference>
<dbReference type="InterPro" id="IPR051675">
    <property type="entry name" value="Endo/Exo/Phosphatase_dom_1"/>
</dbReference>
<dbReference type="GO" id="GO:0015627">
    <property type="term" value="C:type II protein secretion system complex"/>
    <property type="evidence" value="ECO:0007669"/>
    <property type="project" value="TreeGrafter"/>
</dbReference>
<keyword evidence="2" id="KW-0732">Signal</keyword>
<dbReference type="InterPro" id="IPR036415">
    <property type="entry name" value="Lamin_tail_dom_sf"/>
</dbReference>
<proteinExistence type="predicted"/>
<dbReference type="InterPro" id="IPR010994">
    <property type="entry name" value="RuvA_2-like"/>
</dbReference>
<dbReference type="SUPFAM" id="SSF47781">
    <property type="entry name" value="RuvA domain 2-like"/>
    <property type="match status" value="1"/>
</dbReference>
<dbReference type="SUPFAM" id="SSF74853">
    <property type="entry name" value="Lamin A/C globular tail domain"/>
    <property type="match status" value="1"/>
</dbReference>
<organism evidence="4 5">
    <name type="scientific">Candidatus Staskawiczbacteria bacterium CG10_big_fil_rev_8_21_14_0_10_38_10</name>
    <dbReference type="NCBI Taxonomy" id="1974891"/>
    <lineage>
        <taxon>Bacteria</taxon>
        <taxon>Candidatus Staskawicziibacteriota</taxon>
    </lineage>
</organism>
<keyword evidence="1" id="KW-0812">Transmembrane</keyword>
<keyword evidence="1" id="KW-1133">Transmembrane helix</keyword>
<evidence type="ECO:0000313" key="5">
    <source>
        <dbReference type="Proteomes" id="UP000236946"/>
    </source>
</evidence>
<dbReference type="SMART" id="SM00278">
    <property type="entry name" value="HhH1"/>
    <property type="match status" value="2"/>
</dbReference>
<keyword evidence="1" id="KW-0472">Membrane</keyword>
<sequence length="328" mass="36052">MKKFLLLVFAFLIFPFFVSAADKVEINTASLQQLETLTGIGPVKAQATIDARPFSSVDDLLRVKGIGEKTLQKIKDQGLAYVDGQGAQSIFQTPPETPPEVPSEAPAEPLDVFLPAETPPRDVIAPIVYPSNIVINEILPSPNGPDEKEEWIEIFNQNNFKVDLSGWKIEDVTGKTTAYLFREDAEIPAKGFLVLPRAKTNITLNNGEDGLNIFQPDGNIADSVIYKEAPRGQSYGKFKSGWAWTATYTPGVANIQFLPKIEEDKKPRTDNDPILNSDGEDKINKDLAAVGEYFPKRSNAEIIFLTAAGIAVLSGAVFIFLKKKIKIN</sequence>
<dbReference type="Proteomes" id="UP000236946">
    <property type="component" value="Unassembled WGS sequence"/>
</dbReference>
<name>A0A2H9T184_9BACT</name>
<evidence type="ECO:0000259" key="3">
    <source>
        <dbReference type="PROSITE" id="PS51841"/>
    </source>
</evidence>
<gene>
    <name evidence="4" type="ORF">COU98_01770</name>
</gene>
<comment type="caution">
    <text evidence="4">The sequence shown here is derived from an EMBL/GenBank/DDBJ whole genome shotgun (WGS) entry which is preliminary data.</text>
</comment>
<evidence type="ECO:0000256" key="2">
    <source>
        <dbReference type="SAM" id="SignalP"/>
    </source>
</evidence>
<dbReference type="Gene3D" id="1.10.150.320">
    <property type="entry name" value="Photosystem II 12 kDa extrinsic protein"/>
    <property type="match status" value="1"/>
</dbReference>
<feature type="chain" id="PRO_5014169227" description="LTD domain-containing protein" evidence="2">
    <location>
        <begin position="21"/>
        <end position="328"/>
    </location>
</feature>
<evidence type="ECO:0000313" key="4">
    <source>
        <dbReference type="EMBL" id="PJE69493.1"/>
    </source>
</evidence>
<dbReference type="Pfam" id="PF00932">
    <property type="entry name" value="LTD"/>
    <property type="match status" value="1"/>
</dbReference>
<reference evidence="5" key="1">
    <citation type="submission" date="2017-09" db="EMBL/GenBank/DDBJ databases">
        <title>Depth-based differentiation of microbial function through sediment-hosted aquifers and enrichment of novel symbionts in the deep terrestrial subsurface.</title>
        <authorList>
            <person name="Probst A.J."/>
            <person name="Ladd B."/>
            <person name="Jarett J.K."/>
            <person name="Geller-Mcgrath D.E."/>
            <person name="Sieber C.M.K."/>
            <person name="Emerson J.B."/>
            <person name="Anantharaman K."/>
            <person name="Thomas B.C."/>
            <person name="Malmstrom R."/>
            <person name="Stieglmeier M."/>
            <person name="Klingl A."/>
            <person name="Woyke T."/>
            <person name="Ryan C.M."/>
            <person name="Banfield J.F."/>
        </authorList>
    </citation>
    <scope>NUCLEOTIDE SEQUENCE [LARGE SCALE GENOMIC DNA]</scope>
</reference>
<dbReference type="AlphaFoldDB" id="A0A2H9T184"/>
<dbReference type="PANTHER" id="PTHR21180:SF32">
    <property type="entry name" value="ENDONUCLEASE_EXONUCLEASE_PHOSPHATASE FAMILY DOMAIN-CONTAINING PROTEIN 1"/>
    <property type="match status" value="1"/>
</dbReference>
<dbReference type="GO" id="GO:0003677">
    <property type="term" value="F:DNA binding"/>
    <property type="evidence" value="ECO:0007669"/>
    <property type="project" value="InterPro"/>
</dbReference>
<dbReference type="Pfam" id="PF12836">
    <property type="entry name" value="HHH_3"/>
    <property type="match status" value="1"/>
</dbReference>
<dbReference type="PANTHER" id="PTHR21180">
    <property type="entry name" value="ENDONUCLEASE/EXONUCLEASE/PHOSPHATASE FAMILY DOMAIN-CONTAINING PROTEIN 1"/>
    <property type="match status" value="1"/>
</dbReference>
<dbReference type="Gene3D" id="2.60.40.1260">
    <property type="entry name" value="Lamin Tail domain"/>
    <property type="match status" value="1"/>
</dbReference>
<dbReference type="EMBL" id="PFEN01000032">
    <property type="protein sequence ID" value="PJE69493.1"/>
    <property type="molecule type" value="Genomic_DNA"/>
</dbReference>
<feature type="transmembrane region" description="Helical" evidence="1">
    <location>
        <begin position="302"/>
        <end position="321"/>
    </location>
</feature>
<evidence type="ECO:0000256" key="1">
    <source>
        <dbReference type="SAM" id="Phobius"/>
    </source>
</evidence>
<feature type="domain" description="LTD" evidence="3">
    <location>
        <begin position="129"/>
        <end position="228"/>
    </location>
</feature>
<dbReference type="InterPro" id="IPR001322">
    <property type="entry name" value="Lamin_tail_dom"/>
</dbReference>
<dbReference type="InterPro" id="IPR003583">
    <property type="entry name" value="Hlx-hairpin-Hlx_DNA-bd_motif"/>
</dbReference>
<accession>A0A2H9T184</accession>
<dbReference type="PROSITE" id="PS51841">
    <property type="entry name" value="LTD"/>
    <property type="match status" value="1"/>
</dbReference>